<dbReference type="Proteomes" id="UP001558613">
    <property type="component" value="Unassembled WGS sequence"/>
</dbReference>
<proteinExistence type="predicted"/>
<evidence type="ECO:0000313" key="1">
    <source>
        <dbReference type="EMBL" id="KAL1282956.1"/>
    </source>
</evidence>
<organism evidence="2 3">
    <name type="scientific">Cirrhinus molitorella</name>
    <name type="common">mud carp</name>
    <dbReference type="NCBI Taxonomy" id="172907"/>
    <lineage>
        <taxon>Eukaryota</taxon>
        <taxon>Metazoa</taxon>
        <taxon>Chordata</taxon>
        <taxon>Craniata</taxon>
        <taxon>Vertebrata</taxon>
        <taxon>Euteleostomi</taxon>
        <taxon>Actinopterygii</taxon>
        <taxon>Neopterygii</taxon>
        <taxon>Teleostei</taxon>
        <taxon>Ostariophysi</taxon>
        <taxon>Cypriniformes</taxon>
        <taxon>Cyprinidae</taxon>
        <taxon>Labeoninae</taxon>
        <taxon>Labeonini</taxon>
        <taxon>Cirrhinus</taxon>
    </lineage>
</organism>
<comment type="caution">
    <text evidence="2">The sequence shown here is derived from an EMBL/GenBank/DDBJ whole genome shotgun (WGS) entry which is preliminary data.</text>
</comment>
<dbReference type="EMBL" id="JAYMGO010000001">
    <property type="protein sequence ID" value="KAL1282956.1"/>
    <property type="molecule type" value="Genomic_DNA"/>
</dbReference>
<accession>A0ABR3P102</accession>
<dbReference type="EMBL" id="JAYMGO010000001">
    <property type="protein sequence ID" value="KAL1282958.1"/>
    <property type="molecule type" value="Genomic_DNA"/>
</dbReference>
<evidence type="ECO:0000313" key="3">
    <source>
        <dbReference type="Proteomes" id="UP001558613"/>
    </source>
</evidence>
<gene>
    <name evidence="1" type="ORF">QQF64_001759</name>
    <name evidence="2" type="ORF">QQF64_001761</name>
</gene>
<protein>
    <submittedName>
        <fullName evidence="2">Uncharacterized protein</fullName>
    </submittedName>
</protein>
<sequence>MMQELQKREEEAICFDQSLPRRLKRSLIVVSSCYSFFSLGETRRRRRKQRRMELETWRACCHLDGIRGLCLG</sequence>
<evidence type="ECO:0000313" key="2">
    <source>
        <dbReference type="EMBL" id="KAL1282958.1"/>
    </source>
</evidence>
<keyword evidence="3" id="KW-1185">Reference proteome</keyword>
<name>A0ABR3P102_9TELE</name>
<reference evidence="2 3" key="1">
    <citation type="submission" date="2023-09" db="EMBL/GenBank/DDBJ databases">
        <authorList>
            <person name="Wang M."/>
        </authorList>
    </citation>
    <scope>NUCLEOTIDE SEQUENCE [LARGE SCALE GENOMIC DNA]</scope>
    <source>
        <strain evidence="2">GT-2023</strain>
        <tissue evidence="2">Liver</tissue>
    </source>
</reference>